<accession>A0ABR7K186</accession>
<evidence type="ECO:0000313" key="11">
    <source>
        <dbReference type="Proteomes" id="UP000611796"/>
    </source>
</evidence>
<dbReference type="GO" id="GO:0004565">
    <property type="term" value="F:beta-galactosidase activity"/>
    <property type="evidence" value="ECO:0007669"/>
    <property type="project" value="UniProtKB-EC"/>
</dbReference>
<evidence type="ECO:0000256" key="2">
    <source>
        <dbReference type="ARBA" id="ARBA00007401"/>
    </source>
</evidence>
<evidence type="ECO:0000256" key="4">
    <source>
        <dbReference type="ARBA" id="ARBA00013303"/>
    </source>
</evidence>
<name>A0ABR7K186_9FIRM</name>
<dbReference type="InterPro" id="IPR008979">
    <property type="entry name" value="Galactose-bd-like_sf"/>
</dbReference>
<dbReference type="InterPro" id="IPR014718">
    <property type="entry name" value="GH-type_carb-bd"/>
</dbReference>
<dbReference type="Pfam" id="PF00703">
    <property type="entry name" value="Glyco_hydro_2"/>
    <property type="match status" value="1"/>
</dbReference>
<dbReference type="InterPro" id="IPR006103">
    <property type="entry name" value="Glyco_hydro_2_cat"/>
</dbReference>
<dbReference type="Proteomes" id="UP000611796">
    <property type="component" value="Unassembled WGS sequence"/>
</dbReference>
<dbReference type="InterPro" id="IPR032312">
    <property type="entry name" value="LacZ_4"/>
</dbReference>
<dbReference type="RefSeq" id="WP_187005202.1">
    <property type="nucleotide sequence ID" value="NZ_JACRWD010000001.1"/>
</dbReference>
<dbReference type="NCBIfam" id="NF007666">
    <property type="entry name" value="PRK10340.1"/>
    <property type="match status" value="1"/>
</dbReference>
<comment type="similarity">
    <text evidence="2 8">Belongs to the glycosyl hydrolase 2 family.</text>
</comment>
<evidence type="ECO:0000256" key="6">
    <source>
        <dbReference type="ARBA" id="ARBA00023295"/>
    </source>
</evidence>
<evidence type="ECO:0000256" key="3">
    <source>
        <dbReference type="ARBA" id="ARBA00012756"/>
    </source>
</evidence>
<protein>
    <recommendedName>
        <fullName evidence="4 8">Beta-galactosidase</fullName>
        <ecNumber evidence="3 8">3.2.1.23</ecNumber>
    </recommendedName>
    <alternativeName>
        <fullName evidence="7 8">Lactase</fullName>
    </alternativeName>
</protein>
<dbReference type="SUPFAM" id="SSF49303">
    <property type="entry name" value="beta-Galactosidase/glucuronidase domain"/>
    <property type="match status" value="2"/>
</dbReference>
<evidence type="ECO:0000256" key="5">
    <source>
        <dbReference type="ARBA" id="ARBA00022801"/>
    </source>
</evidence>
<dbReference type="Gene3D" id="2.70.98.10">
    <property type="match status" value="1"/>
</dbReference>
<dbReference type="InterPro" id="IPR050347">
    <property type="entry name" value="Bact_Beta-galactosidase"/>
</dbReference>
<dbReference type="PROSITE" id="PS00608">
    <property type="entry name" value="GLYCOSYL_HYDROL_F2_2"/>
    <property type="match status" value="1"/>
</dbReference>
<dbReference type="Pfam" id="PF02837">
    <property type="entry name" value="Glyco_hydro_2_N"/>
    <property type="match status" value="1"/>
</dbReference>
<dbReference type="SUPFAM" id="SSF49785">
    <property type="entry name" value="Galactose-binding domain-like"/>
    <property type="match status" value="1"/>
</dbReference>
<dbReference type="InterPro" id="IPR011013">
    <property type="entry name" value="Gal_mutarotase_sf_dom"/>
</dbReference>
<dbReference type="Pfam" id="PF16353">
    <property type="entry name" value="LacZ_4"/>
    <property type="match status" value="1"/>
</dbReference>
<dbReference type="InterPro" id="IPR004199">
    <property type="entry name" value="B-gal_small/dom_5"/>
</dbReference>
<evidence type="ECO:0000256" key="8">
    <source>
        <dbReference type="RuleBase" id="RU361154"/>
    </source>
</evidence>
<evidence type="ECO:0000256" key="7">
    <source>
        <dbReference type="ARBA" id="ARBA00032230"/>
    </source>
</evidence>
<dbReference type="InterPro" id="IPR006102">
    <property type="entry name" value="Ig-like_GH2"/>
</dbReference>
<sequence>MKLWENIHIDGINRLESRAHFLSFPSKELALIGDKKYTYNFKSLNGNWKFLFLGAPEYSPKDFYKEDFNTDSWDEIVVPGNWQLQGYGNMHYSDLCYNFPINPPYVPTENPTGIYKRKFNIDKSWMNERIIIKFNGVDSAYNVWINGKEVGYSKGARIQSEFDINNYIRLGENECTVRVYQWSDGTYLEDQDMWWLSGIFRDVEIFTEPLYGIEDLTINTELDDSYEDAILNVNLKFRMFDSQNLEFELLDKNKNTVFKDILDTKNKLSFSKIVKNPLKWTAEDPNLYTLIISVYDKNKKLIQVIPQKVGFRKIEIKGEVFTVNGVIIKLKGVNRHDYNPKNGRVVAKDEIEKDIILMKQHNINAIRTSHYPNSEYFYELCDEYGMYVIDEADLECHGFELTDNYSWISDDKNWELAYVSRIERMIKRDKNHPCILMWSLGNESSFGCNFRSMAKKCKELDPTRIIHYEGDFKIDDKCGPVSEVYSTMYTWIEHEDNKLMDKIINDIKKPHILCEYAHAMGNGPGNLKEYQNLFYKYDKLQGGFVWEWFDHGIQSVNEKGEIYYKYGGDFNDDPNNTNFCIDGLLMPDRSISPGLLEYKKVIEPVETISIDLENGIIKVINRYDFKNLNTLDLIYNIKEDNKVIKSGRLSMPDIPGKKSKQIKIPYNLDFKKISGATYYLNISYVLKNDLNWAKANYELATAQFELPIKIEKLKIYPNSSLEIIKDNYKLIAKGDEFKVVFDLVKGNIIEIVKDNYKIVEKGPKLNFWRAPIDNDMHILKDYKEKYFMHLMHEVVRDVKYSVKNNVLTFNVDVINGTTNSSWHYKSKYEYKVFGSGDILIKVSGIPSGKIENAPNMIPRIGVKMNINKDLEIVTYKGRGPGESYPDSKEANLFGVYESNIDKLFTNYVKPQENGNRSDCSWVSLRNDRGISLMAVANDKFDFSASYYESNDLEYAKHTIDLVKRDYIVLNIDYKQNGLGSNSCGQWQLDKYRCKFEEFSLEFRLSIFNNKEVSEVSLGREIIKTHSIK</sequence>
<dbReference type="Gene3D" id="2.60.120.260">
    <property type="entry name" value="Galactose-binding domain-like"/>
    <property type="match status" value="1"/>
</dbReference>
<dbReference type="PRINTS" id="PR00132">
    <property type="entry name" value="GLHYDRLASE2"/>
</dbReference>
<feature type="domain" description="Beta galactosidase small chain/" evidence="9">
    <location>
        <begin position="731"/>
        <end position="1005"/>
    </location>
</feature>
<proteinExistence type="inferred from homology"/>
<dbReference type="EMBL" id="JACRWD010000001">
    <property type="protein sequence ID" value="MBC6002850.1"/>
    <property type="molecule type" value="Genomic_DNA"/>
</dbReference>
<dbReference type="InterPro" id="IPR013783">
    <property type="entry name" value="Ig-like_fold"/>
</dbReference>
<dbReference type="InterPro" id="IPR017853">
    <property type="entry name" value="GH"/>
</dbReference>
<dbReference type="SUPFAM" id="SSF51445">
    <property type="entry name" value="(Trans)glycosidases"/>
    <property type="match status" value="1"/>
</dbReference>
<dbReference type="PANTHER" id="PTHR46323:SF2">
    <property type="entry name" value="BETA-GALACTOSIDASE"/>
    <property type="match status" value="1"/>
</dbReference>
<dbReference type="InterPro" id="IPR006104">
    <property type="entry name" value="Glyco_hydro_2_N"/>
</dbReference>
<dbReference type="Gene3D" id="2.60.40.10">
    <property type="entry name" value="Immunoglobulins"/>
    <property type="match status" value="2"/>
</dbReference>
<dbReference type="PROSITE" id="PS00719">
    <property type="entry name" value="GLYCOSYL_HYDROL_F2_1"/>
    <property type="match status" value="1"/>
</dbReference>
<dbReference type="SMART" id="SM01038">
    <property type="entry name" value="Bgal_small_N"/>
    <property type="match status" value="1"/>
</dbReference>
<keyword evidence="6 8" id="KW-0326">Glycosidase</keyword>
<dbReference type="SUPFAM" id="SSF74650">
    <property type="entry name" value="Galactose mutarotase-like"/>
    <property type="match status" value="1"/>
</dbReference>
<comment type="catalytic activity">
    <reaction evidence="1 8">
        <text>Hydrolysis of terminal non-reducing beta-D-galactose residues in beta-D-galactosides.</text>
        <dbReference type="EC" id="3.2.1.23"/>
    </reaction>
</comment>
<organism evidence="10 11">
    <name type="scientific">Paeniclostridium hominis</name>
    <dbReference type="NCBI Taxonomy" id="2764329"/>
    <lineage>
        <taxon>Bacteria</taxon>
        <taxon>Bacillati</taxon>
        <taxon>Bacillota</taxon>
        <taxon>Clostridia</taxon>
        <taxon>Peptostreptococcales</taxon>
        <taxon>Peptostreptococcaceae</taxon>
        <taxon>Paeniclostridium</taxon>
    </lineage>
</organism>
<dbReference type="Pfam" id="PF02836">
    <property type="entry name" value="Glyco_hydro_2_C"/>
    <property type="match status" value="1"/>
</dbReference>
<keyword evidence="11" id="KW-1185">Reference proteome</keyword>
<evidence type="ECO:0000259" key="9">
    <source>
        <dbReference type="SMART" id="SM01038"/>
    </source>
</evidence>
<reference evidence="10 11" key="1">
    <citation type="submission" date="2020-08" db="EMBL/GenBank/DDBJ databases">
        <authorList>
            <person name="Liu C."/>
            <person name="Sun Q."/>
        </authorList>
    </citation>
    <scope>NUCLEOTIDE SEQUENCE [LARGE SCALE GENOMIC DNA]</scope>
    <source>
        <strain evidence="10 11">NSJ-45</strain>
    </source>
</reference>
<dbReference type="InterPro" id="IPR023230">
    <property type="entry name" value="Glyco_hydro_2_CS"/>
</dbReference>
<keyword evidence="5 8" id="KW-0378">Hydrolase</keyword>
<dbReference type="InterPro" id="IPR036156">
    <property type="entry name" value="Beta-gal/glucu_dom_sf"/>
</dbReference>
<evidence type="ECO:0000256" key="1">
    <source>
        <dbReference type="ARBA" id="ARBA00001412"/>
    </source>
</evidence>
<dbReference type="InterPro" id="IPR023232">
    <property type="entry name" value="Glyco_hydro_2_AS"/>
</dbReference>
<gene>
    <name evidence="10" type="primary">ebgA</name>
    <name evidence="10" type="ORF">H8891_03470</name>
</gene>
<dbReference type="InterPro" id="IPR006101">
    <property type="entry name" value="Glyco_hydro_2"/>
</dbReference>
<evidence type="ECO:0000313" key="10">
    <source>
        <dbReference type="EMBL" id="MBC6002850.1"/>
    </source>
</evidence>
<comment type="caution">
    <text evidence="10">The sequence shown here is derived from an EMBL/GenBank/DDBJ whole genome shotgun (WGS) entry which is preliminary data.</text>
</comment>
<dbReference type="Pfam" id="PF02929">
    <property type="entry name" value="Bgal_small_N"/>
    <property type="match status" value="1"/>
</dbReference>
<dbReference type="Gene3D" id="3.20.20.80">
    <property type="entry name" value="Glycosidases"/>
    <property type="match status" value="1"/>
</dbReference>
<dbReference type="PANTHER" id="PTHR46323">
    <property type="entry name" value="BETA-GALACTOSIDASE"/>
    <property type="match status" value="1"/>
</dbReference>
<dbReference type="EC" id="3.2.1.23" evidence="3 8"/>